<dbReference type="InterPro" id="IPR011049">
    <property type="entry name" value="Serralysin-like_metalloprot_C"/>
</dbReference>
<dbReference type="PROSITE" id="PS00330">
    <property type="entry name" value="HEMOLYSIN_CALCIUM"/>
    <property type="match status" value="2"/>
</dbReference>
<comment type="caution">
    <text evidence="3">The sequence shown here is derived from an EMBL/GenBank/DDBJ whole genome shotgun (WGS) entry which is preliminary data.</text>
</comment>
<evidence type="ECO:0000313" key="4">
    <source>
        <dbReference type="Proteomes" id="UP000325684"/>
    </source>
</evidence>
<accession>A0A5N3PFC3</accession>
<dbReference type="PRINTS" id="PR00313">
    <property type="entry name" value="CABNDNGRPT"/>
</dbReference>
<dbReference type="GO" id="GO:0005576">
    <property type="term" value="C:extracellular region"/>
    <property type="evidence" value="ECO:0007669"/>
    <property type="project" value="UniProtKB-SubCell"/>
</dbReference>
<dbReference type="GO" id="GO:0005509">
    <property type="term" value="F:calcium ion binding"/>
    <property type="evidence" value="ECO:0007669"/>
    <property type="project" value="InterPro"/>
</dbReference>
<dbReference type="OrthoDB" id="8015915at2"/>
<dbReference type="PANTHER" id="PTHR38340">
    <property type="entry name" value="S-LAYER PROTEIN"/>
    <property type="match status" value="1"/>
</dbReference>
<comment type="subcellular location">
    <subcellularLocation>
        <location evidence="1">Secreted</location>
    </subcellularLocation>
</comment>
<evidence type="ECO:0000256" key="1">
    <source>
        <dbReference type="ARBA" id="ARBA00004613"/>
    </source>
</evidence>
<gene>
    <name evidence="3" type="ORF">FEZ63_05305</name>
</gene>
<proteinExistence type="predicted"/>
<dbReference type="InterPro" id="IPR001343">
    <property type="entry name" value="Hemolysn_Ca-bd"/>
</dbReference>
<dbReference type="Gene3D" id="2.150.10.10">
    <property type="entry name" value="Serralysin-like metalloprotease, C-terminal"/>
    <property type="match status" value="4"/>
</dbReference>
<protein>
    <submittedName>
        <fullName evidence="3">Calcium-binding protein</fullName>
    </submittedName>
</protein>
<name>A0A5N3PFC3_9HYPH</name>
<dbReference type="InterPro" id="IPR018511">
    <property type="entry name" value="Hemolysin-typ_Ca-bd_CS"/>
</dbReference>
<dbReference type="InterPro" id="IPR050557">
    <property type="entry name" value="RTX_toxin/Mannuronan_C5-epim"/>
</dbReference>
<sequence length="771" mass="79184">MPMTFRIWGTEDVVRQGAGSSVDRDVVAHLPNGGYVVGWRSANENKIFFQLYDGAGAKVGGMQAVVSDSATALQTMAEIKAVGTGGQFAISWNESAGTPGSSAIKTRVFDVDGTPLTQQPVTLASNLALEGSSAPSIARAGNNGFVTVYDDGNSIQMAVQDLDGNVTNTILIATGVGLQSPDVMVMADGRYVVTYATGNGGTQFKIVDGFASPATDVGGNGQYSDVVAAGNNGFAVIYSTGANVMARFYNMAGTPGALATLTTNGLADGDFVSATALRDGRVAVVYIANNAGDNGDVFLRVVNPDGTMTEPLLLNEGAARDGTGQQYRPSVTEMWDGRVSVTWHDPTVGNGKISTQIVDVRTAAVVVNGTARNDVYAGSDYDGNVLNGGAGNDKLIAGSGSDIFDGGDGIDVVSYERAAAGVVADLAAGGAVGDARGDTYAKVENLRGSSFNDTLYGNAGNNHVAGAGGNDVITGGGGSDTLDGGAGDDTYFLDGGDTVIEAAGGGHDTIMTSANFNLNDAPAVENVVATGGAALTFIGNDLSNTLTGNTGADRLEGGGGDDVLNGSVGADAMLGGLGNDTYYVDNVGDQVVETSAGAGRDRIVTEVSYSLGSFVDDLFGVGSGSLVLKGNTSANTIAGSAGWDKLYGNLGIDVLSGGAGKDTFVFNTKVDKKKLNVDKITDYNVRDDTLWLDNKYFKKLGKKGTETKPAALKKDFFTIGTKAKDANDYVVYDNKKGVLYYDADGSGNGAAIQIATLNKKLKMTYKDFFVV</sequence>
<keyword evidence="2" id="KW-0964">Secreted</keyword>
<keyword evidence="4" id="KW-1185">Reference proteome</keyword>
<dbReference type="Pfam" id="PF00353">
    <property type="entry name" value="HemolysinCabind"/>
    <property type="match status" value="4"/>
</dbReference>
<organism evidence="3 4">
    <name type="scientific">Microvirga brassicacearum</name>
    <dbReference type="NCBI Taxonomy" id="2580413"/>
    <lineage>
        <taxon>Bacteria</taxon>
        <taxon>Pseudomonadati</taxon>
        <taxon>Pseudomonadota</taxon>
        <taxon>Alphaproteobacteria</taxon>
        <taxon>Hyphomicrobiales</taxon>
        <taxon>Methylobacteriaceae</taxon>
        <taxon>Microvirga</taxon>
    </lineage>
</organism>
<evidence type="ECO:0000256" key="2">
    <source>
        <dbReference type="ARBA" id="ARBA00022525"/>
    </source>
</evidence>
<evidence type="ECO:0000313" key="3">
    <source>
        <dbReference type="EMBL" id="KAB0268413.1"/>
    </source>
</evidence>
<dbReference type="AlphaFoldDB" id="A0A5N3PFC3"/>
<dbReference type="EMBL" id="VCMV01000006">
    <property type="protein sequence ID" value="KAB0268413.1"/>
    <property type="molecule type" value="Genomic_DNA"/>
</dbReference>
<dbReference type="Proteomes" id="UP000325684">
    <property type="component" value="Unassembled WGS sequence"/>
</dbReference>
<dbReference type="SUPFAM" id="SSF51120">
    <property type="entry name" value="beta-Roll"/>
    <property type="match status" value="3"/>
</dbReference>
<reference evidence="3 4" key="1">
    <citation type="journal article" date="2019" name="Microorganisms">
        <title>Genome Insights into the Novel Species Microvirga brassicacearum, a Rapeseed Endophyte with Biotechnological Potential.</title>
        <authorList>
            <person name="Jimenez-Gomez A."/>
            <person name="Saati-Santamaria Z."/>
            <person name="Igual J.M."/>
            <person name="Rivas R."/>
            <person name="Mateos P.F."/>
            <person name="Garcia-Fraile P."/>
        </authorList>
    </citation>
    <scope>NUCLEOTIDE SEQUENCE [LARGE SCALE GENOMIC DNA]</scope>
    <source>
        <strain evidence="3 4">CDVBN77</strain>
    </source>
</reference>
<dbReference type="PANTHER" id="PTHR38340:SF1">
    <property type="entry name" value="S-LAYER PROTEIN"/>
    <property type="match status" value="1"/>
</dbReference>